<gene>
    <name evidence="3" type="ORF">APY04_0933</name>
</gene>
<evidence type="ECO:0000259" key="2">
    <source>
        <dbReference type="Pfam" id="PF13116"/>
    </source>
</evidence>
<protein>
    <recommendedName>
        <fullName evidence="2">YhdP central domain-containing protein</fullName>
    </recommendedName>
</protein>
<organism evidence="3 4">
    <name type="scientific">Hyphomicrobium sulfonivorans</name>
    <dbReference type="NCBI Taxonomy" id="121290"/>
    <lineage>
        <taxon>Bacteria</taxon>
        <taxon>Pseudomonadati</taxon>
        <taxon>Pseudomonadota</taxon>
        <taxon>Alphaproteobacteria</taxon>
        <taxon>Hyphomicrobiales</taxon>
        <taxon>Hyphomicrobiaceae</taxon>
        <taxon>Hyphomicrobium</taxon>
    </lineage>
</organism>
<dbReference type="Proteomes" id="UP000059074">
    <property type="component" value="Unassembled WGS sequence"/>
</dbReference>
<feature type="region of interest" description="Disordered" evidence="1">
    <location>
        <begin position="1177"/>
        <end position="1223"/>
    </location>
</feature>
<dbReference type="Pfam" id="PF13116">
    <property type="entry name" value="YhdP"/>
    <property type="match status" value="1"/>
</dbReference>
<dbReference type="EMBL" id="LMTR01000031">
    <property type="protein sequence ID" value="KWT70489.1"/>
    <property type="molecule type" value="Genomic_DNA"/>
</dbReference>
<comment type="caution">
    <text evidence="3">The sequence shown here is derived from an EMBL/GenBank/DDBJ whole genome shotgun (WGS) entry which is preliminary data.</text>
</comment>
<proteinExistence type="predicted"/>
<feature type="domain" description="YhdP central" evidence="2">
    <location>
        <begin position="436"/>
        <end position="821"/>
    </location>
</feature>
<keyword evidence="4" id="KW-1185">Reference proteome</keyword>
<dbReference type="PATRIC" id="fig|121290.4.peg.3036"/>
<dbReference type="AlphaFoldDB" id="A0A109BKH0"/>
<reference evidence="3 4" key="1">
    <citation type="submission" date="2015-10" db="EMBL/GenBank/DDBJ databases">
        <title>Transcriptomic analysis of a linuron degrading triple-species bacterial consortium.</title>
        <authorList>
            <person name="Albers P."/>
        </authorList>
    </citation>
    <scope>NUCLEOTIDE SEQUENCE [LARGE SCALE GENOMIC DNA]</scope>
    <source>
        <strain evidence="3 4">WDL6</strain>
    </source>
</reference>
<evidence type="ECO:0000313" key="3">
    <source>
        <dbReference type="EMBL" id="KWT70489.1"/>
    </source>
</evidence>
<accession>A0A109BKH0</accession>
<dbReference type="STRING" id="121290.APY04_0933"/>
<evidence type="ECO:0000313" key="4">
    <source>
        <dbReference type="Proteomes" id="UP000059074"/>
    </source>
</evidence>
<dbReference type="InterPro" id="IPR025263">
    <property type="entry name" value="YhdP_central"/>
</dbReference>
<evidence type="ECO:0000256" key="1">
    <source>
        <dbReference type="SAM" id="MobiDB-lite"/>
    </source>
</evidence>
<feature type="compositionally biased region" description="Gly residues" evidence="1">
    <location>
        <begin position="1177"/>
        <end position="1191"/>
    </location>
</feature>
<name>A0A109BKH0_HYPSL</name>
<sequence length="1223" mass="131065">MVFILAPVLILVLLVVGLGYVRLSHGPISLKFLVEPIEQGINAELAGNKVRIDDAVVSLSGTGGLEFRLRNIRLHEADGDVVASAPSAAVELSTQALWSMRVVPARIELIEPRLFLFYSEDGGLALSFSKVEVRDGDGSEAGADAATLTEATARRDDRVAAVPTQPLQRLQAPAAATAPETSGPLKRIDLARVITDMSSRARQRLDATSFLREFGLRNATVLVESSGQTTEWRVPSLTVGLAHARTRSVISGTASIAAVGGLPWQVTFETDERERNRTLAIKASISDLVPRTIAGALPQLSLLHALDLPVDGDARLELTSDGDLRTAALQITLGAGSLRLPALPEAPLDIDGGSIRLSYDGTAEKISLLPSTLRWRGSRVTVEGGAKIVDENAEHPVWDFDVGAKDGVLAADEFKVAPVALERWAARGRVIPHSGEVDISDFSLRAGGAEITLKGNLVTGDEPASTRLEGGFGAMPLGTLKALWPKAVAPGAREWVGEQVDRGNILGGNFRFLSGTHMLPDQDVAPEQHQLSFSMDVADLEMRVLDALPPVAVPRATLRIENDALEANVPEGSIVLGEGRGVPLQAGRFTAVGIMNEVPTGEIAFASQSGLADIITLLERSPVTFLDDTGLPRDGIEGKVDAKFKIGLPLLADLPASAVKVEGKARISDGRIKQFLGAYQVQSASFDIDITEKAAGANGQMLVNGVLAKLAWQRIFDAELDKQPPLRVKAVLDNADRIHLGLDINDMVQGEVPIELTVKLLENADPVVQLHADLSGAELTIDGVAWRKPAGRPARLQSDIAKGTKYKTELQNFKVAGDDIAIEGWAAIDADNRLREFYFPDFSLNVVTRMEVRGMRGSDDVWKIKAKGPTLDGRDFFRALFSLDQLAEQQAAKKQKSQEGIDVEAEINNIIGFREVGYRSVKVTASKRGEKLIALDVRGTLDGGKPLAVTLRNEGGQRKLLADSTDAGQAFKLIDFYPNIQGGRVRLEVNLDGSGAAEKTGTLWTENFRILGDPVVAEVFSSSADDGRPAIEGTGRRQGKRVTREVFDFSLMRVLFSVGYGQFVMNDAQLRGPLLGATMRGKVDFTMRRMNLGGTYVPLQGLNSALCEIPLVGQIITGPKCEGISGMTFAIQGSMDRPEVIVNPLSMLAPGIFRDIFQMTPFNPKVQRRDDMGGNVGGGAKASSTVGGGLDTGNVTAAPGTVVGRETVDGWSSQTVAPPVRRR</sequence>